<dbReference type="SUPFAM" id="SSF55315">
    <property type="entry name" value="L30e-like"/>
    <property type="match status" value="1"/>
</dbReference>
<evidence type="ECO:0000313" key="4">
    <source>
        <dbReference type="EMBL" id="MCC5447024.1"/>
    </source>
</evidence>
<evidence type="ECO:0000313" key="5">
    <source>
        <dbReference type="EMBL" id="PVU68781.1"/>
    </source>
</evidence>
<comment type="caution">
    <text evidence="5">The sequence shown here is derived from an EMBL/GenBank/DDBJ whole genome shotgun (WGS) entry which is preliminary data.</text>
</comment>
<reference evidence="5" key="1">
    <citation type="journal article" date="2015" name="Appl. Environ. Microbiol.">
        <title>Nanoarchaeota, Their Sulfolobales Host, and Nanoarchaeota Virus Distribution across Yellowstone National Park Hot Springs.</title>
        <authorList>
            <person name="Munson-McGee J.H."/>
            <person name="Field E.K."/>
            <person name="Bateson M."/>
            <person name="Rooney C."/>
            <person name="Stepanauskas R."/>
            <person name="Young M.J."/>
        </authorList>
    </citation>
    <scope>NUCLEOTIDE SEQUENCE [LARGE SCALE GENOMIC DNA]</scope>
    <source>
        <strain evidence="5">SCGC AB-777_F03</strain>
    </source>
</reference>
<reference evidence="4" key="4">
    <citation type="submission" date="2021-11" db="EMBL/GenBank/DDBJ databases">
        <authorList>
            <person name="Munson-Mcgee J."/>
            <person name="Field E."/>
            <person name="Bateson M."/>
            <person name="Rooney C."/>
            <person name="Stepanauskas R."/>
            <person name="Young M."/>
        </authorList>
    </citation>
    <scope>NUCLEOTIDE SEQUENCE</scope>
    <source>
        <strain evidence="4">SCGC AB-777_F03</strain>
    </source>
</reference>
<organism evidence="5">
    <name type="scientific">Nanobsidianus stetteri</name>
    <dbReference type="NCBI Taxonomy" id="1294122"/>
    <lineage>
        <taxon>Archaea</taxon>
        <taxon>Nanobdellota</taxon>
        <taxon>Candidatus Nanoarchaeia</taxon>
        <taxon>Nanoarchaeales</taxon>
        <taxon>Nanopusillaceae</taxon>
        <taxon>Candidatus Nanobsidianus</taxon>
    </lineage>
</organism>
<dbReference type="InterPro" id="IPR004038">
    <property type="entry name" value="Ribosomal_eL8/eL30/eS12/Gad45"/>
</dbReference>
<dbReference type="AlphaFoldDB" id="A0A2T9WLS8"/>
<dbReference type="EMBL" id="QEFP02000006">
    <property type="protein sequence ID" value="MCC5447024.1"/>
    <property type="molecule type" value="Genomic_DNA"/>
</dbReference>
<protein>
    <submittedName>
        <fullName evidence="5">50S ribosomal protein L30</fullName>
    </submittedName>
    <submittedName>
        <fullName evidence="4">Ribosomal L7Ae/L30e/S12e/Gadd45 family protein</fullName>
    </submittedName>
</protein>
<sequence>MVTFDDLRKKIVDEKKIVIGYNRTLKMIKRGKVEKIFLAKNVPENIKKDIEYYQKLGNFEIEVLNYSNEEVGLLLKKPFKISVISILKNG</sequence>
<evidence type="ECO:0000259" key="3">
    <source>
        <dbReference type="Pfam" id="PF01248"/>
    </source>
</evidence>
<keyword evidence="2" id="KW-0687">Ribonucleoprotein</keyword>
<evidence type="ECO:0000256" key="1">
    <source>
        <dbReference type="ARBA" id="ARBA00022980"/>
    </source>
</evidence>
<dbReference type="GO" id="GO:1990904">
    <property type="term" value="C:ribonucleoprotein complex"/>
    <property type="evidence" value="ECO:0007669"/>
    <property type="project" value="UniProtKB-KW"/>
</dbReference>
<gene>
    <name evidence="4" type="ORF">DDW03_001240</name>
    <name evidence="5" type="ORF">DDW03_01015</name>
</gene>
<name>A0A2T9WLS8_NANST</name>
<evidence type="ECO:0000256" key="2">
    <source>
        <dbReference type="ARBA" id="ARBA00023274"/>
    </source>
</evidence>
<dbReference type="Pfam" id="PF01248">
    <property type="entry name" value="Ribosomal_L7Ae"/>
    <property type="match status" value="1"/>
</dbReference>
<reference evidence="5" key="2">
    <citation type="submission" date="2017-05" db="EMBL/GenBank/DDBJ databases">
        <authorList>
            <person name="Song R."/>
            <person name="Chenine A.L."/>
            <person name="Ruprecht R.M."/>
        </authorList>
    </citation>
    <scope>NUCLEOTIDE SEQUENCE</scope>
    <source>
        <strain evidence="5">SCGC AB-777_F03</strain>
    </source>
</reference>
<dbReference type="GO" id="GO:0003723">
    <property type="term" value="F:RNA binding"/>
    <property type="evidence" value="ECO:0007669"/>
    <property type="project" value="InterPro"/>
</dbReference>
<accession>A0A2T9WLS8</accession>
<dbReference type="Gene3D" id="3.30.1330.30">
    <property type="match status" value="1"/>
</dbReference>
<feature type="domain" description="Ribosomal protein eL8/eL30/eS12/Gadd45" evidence="3">
    <location>
        <begin position="8"/>
        <end position="90"/>
    </location>
</feature>
<dbReference type="GO" id="GO:0005840">
    <property type="term" value="C:ribosome"/>
    <property type="evidence" value="ECO:0007669"/>
    <property type="project" value="UniProtKB-KW"/>
</dbReference>
<proteinExistence type="predicted"/>
<dbReference type="PANTHER" id="PTHR11449">
    <property type="entry name" value="RIBOSOMAL PROTEIN L30"/>
    <property type="match status" value="1"/>
</dbReference>
<dbReference type="Proteomes" id="UP000245509">
    <property type="component" value="Unassembled WGS sequence"/>
</dbReference>
<dbReference type="RefSeq" id="WP_228615252.1">
    <property type="nucleotide sequence ID" value="NZ_QEFP02000006.1"/>
</dbReference>
<dbReference type="EMBL" id="QEFP01000003">
    <property type="protein sequence ID" value="PVU68781.1"/>
    <property type="molecule type" value="Genomic_DNA"/>
</dbReference>
<keyword evidence="1 5" id="KW-0689">Ribosomal protein</keyword>
<reference evidence="4" key="3">
    <citation type="submission" date="2017-05" db="EMBL/GenBank/DDBJ databases">
        <authorList>
            <person name="Munson-Mcgee J.H."/>
        </authorList>
    </citation>
    <scope>NUCLEOTIDE SEQUENCE</scope>
    <source>
        <strain evidence="4">SCGC AB-777_F03</strain>
    </source>
</reference>
<dbReference type="InterPro" id="IPR039109">
    <property type="entry name" value="Ribosomal_eL30-like"/>
</dbReference>
<dbReference type="InterPro" id="IPR029064">
    <property type="entry name" value="Ribosomal_eL30-like_sf"/>
</dbReference>